<dbReference type="Proteomes" id="UP000694394">
    <property type="component" value="Chromosome 3"/>
</dbReference>
<dbReference type="InterPro" id="IPR009003">
    <property type="entry name" value="Peptidase_S1_PA"/>
</dbReference>
<dbReference type="SMART" id="SM00020">
    <property type="entry name" value="Tryp_SPc"/>
    <property type="match status" value="1"/>
</dbReference>
<proteinExistence type="predicted"/>
<keyword evidence="4" id="KW-0720">Serine protease</keyword>
<dbReference type="InterPro" id="IPR001254">
    <property type="entry name" value="Trypsin_dom"/>
</dbReference>
<keyword evidence="3" id="KW-0378">Hydrolase</keyword>
<dbReference type="GO" id="GO:0006508">
    <property type="term" value="P:proteolysis"/>
    <property type="evidence" value="ECO:0007669"/>
    <property type="project" value="UniProtKB-KW"/>
</dbReference>
<accession>A0A8C5XJQ0</accession>
<evidence type="ECO:0000313" key="10">
    <source>
        <dbReference type="Proteomes" id="UP000694394"/>
    </source>
</evidence>
<keyword evidence="5" id="KW-0865">Zymogen</keyword>
<keyword evidence="6" id="KW-1015">Disulfide bond</keyword>
<evidence type="ECO:0000256" key="2">
    <source>
        <dbReference type="ARBA" id="ARBA00022729"/>
    </source>
</evidence>
<keyword evidence="2" id="KW-0732">Signal</keyword>
<reference evidence="9" key="1">
    <citation type="submission" date="2016-12" db="EMBL/GenBank/DDBJ databases">
        <title>Mouse lemur reference genome and diversity panel.</title>
        <authorList>
            <person name="Harris R."/>
            <person name="Larsen P."/>
            <person name="Liu Y."/>
            <person name="Hughes D.S."/>
            <person name="Murali S."/>
            <person name="Raveendran M."/>
            <person name="Korchina V."/>
            <person name="Wang M."/>
            <person name="Jhangiani S."/>
            <person name="Bandaranaike D."/>
            <person name="Bellair M."/>
            <person name="Blankenburg K."/>
            <person name="Chao H."/>
            <person name="Dahdouli M."/>
            <person name="Dinh H."/>
            <person name="Doddapaneni H."/>
            <person name="English A."/>
            <person name="Firestine M."/>
            <person name="Gnanaolivu R."/>
            <person name="Gross S."/>
            <person name="Hernandez B."/>
            <person name="Javaid M."/>
            <person name="Jayaseelan J."/>
            <person name="Jones J."/>
            <person name="Khan Z."/>
            <person name="Kovar C."/>
            <person name="Kurapati P."/>
            <person name="Le B."/>
            <person name="Lee S."/>
            <person name="Li M."/>
            <person name="Mathew T."/>
            <person name="Narasimhan A."/>
            <person name="Ngo D."/>
            <person name="Nguyen L."/>
            <person name="Okwuonu G."/>
            <person name="Ongeri F."/>
            <person name="Osuji N."/>
            <person name="Pu L.-L."/>
            <person name="Puazo M."/>
            <person name="Quiroz J."/>
            <person name="Raj R."/>
            <person name="Rajbhandari K."/>
            <person name="Reid J.G."/>
            <person name="Santibanez J."/>
            <person name="Sexton D."/>
            <person name="Skinner E."/>
            <person name="Vee V."/>
            <person name="Weissenberger G."/>
            <person name="Wu Y."/>
            <person name="Xin Y."/>
            <person name="Han Y."/>
            <person name="Campbell C."/>
            <person name="Brown A."/>
            <person name="Sullivan B."/>
            <person name="Shelton J."/>
            <person name="Brown S."/>
            <person name="Dudchenko O."/>
            <person name="Machol I."/>
            <person name="Durand N."/>
            <person name="Shamim M."/>
            <person name="Lieberman A."/>
            <person name="Muzny D.M."/>
            <person name="Richards S."/>
            <person name="Yoder A."/>
            <person name="Worley K.C."/>
            <person name="Rogers J."/>
            <person name="Gibbs R.A."/>
        </authorList>
    </citation>
    <scope>NUCLEOTIDE SEQUENCE [LARGE SCALE GENOMIC DNA]</scope>
</reference>
<keyword evidence="1" id="KW-0645">Protease</keyword>
<sequence length="304" mass="34116">MTPIKTKRAHTRRSARSLGPPLFHPTPMVLYLGGANTSIADVGSLPEEMQPLLLLLAFLLPPTAGIDLIIRGHEAKPHSRPYMAYLQIWNRGTRTWSSCGGFLIREDFVLTAAHCWGSSINVTLGAHNIRKHEKTQQVIHVRRATRHPAYDSKRLFNDIMLLQLERKARLTSAVQPLKLPKHMGWVKPGDKCSVAGWGQTAMEGRGSDTLQEVTLTVQQDRTCELVYHQNYHKDTEICVGDPKTTNINFKGDSGGPLVCKKVTQGIVSGGRINGTPPRIYTKVSHFLPWIWKIMKYSSQRKPQN</sequence>
<evidence type="ECO:0000256" key="7">
    <source>
        <dbReference type="SAM" id="MobiDB-lite"/>
    </source>
</evidence>
<dbReference type="CDD" id="cd00190">
    <property type="entry name" value="Tryp_SPc"/>
    <property type="match status" value="1"/>
</dbReference>
<reference evidence="9" key="2">
    <citation type="submission" date="2025-08" db="UniProtKB">
        <authorList>
            <consortium name="Ensembl"/>
        </authorList>
    </citation>
    <scope>IDENTIFICATION</scope>
</reference>
<evidence type="ECO:0000256" key="4">
    <source>
        <dbReference type="ARBA" id="ARBA00022825"/>
    </source>
</evidence>
<dbReference type="Pfam" id="PF00089">
    <property type="entry name" value="Trypsin"/>
    <property type="match status" value="1"/>
</dbReference>
<dbReference type="GO" id="GO:0005737">
    <property type="term" value="C:cytoplasm"/>
    <property type="evidence" value="ECO:0007669"/>
    <property type="project" value="TreeGrafter"/>
</dbReference>
<dbReference type="GO" id="GO:0004252">
    <property type="term" value="F:serine-type endopeptidase activity"/>
    <property type="evidence" value="ECO:0007669"/>
    <property type="project" value="InterPro"/>
</dbReference>
<keyword evidence="10" id="KW-1185">Reference proteome</keyword>
<dbReference type="EMBL" id="ABDC03004343">
    <property type="status" value="NOT_ANNOTATED_CDS"/>
    <property type="molecule type" value="Genomic_DNA"/>
</dbReference>
<dbReference type="PANTHER" id="PTHR24271:SF81">
    <property type="entry name" value="GRANZYME B"/>
    <property type="match status" value="1"/>
</dbReference>
<protein>
    <recommendedName>
        <fullName evidence="8">Peptidase S1 domain-containing protein</fullName>
    </recommendedName>
</protein>
<feature type="region of interest" description="Disordered" evidence="7">
    <location>
        <begin position="1"/>
        <end position="21"/>
    </location>
</feature>
<organism evidence="9 10">
    <name type="scientific">Microcebus murinus</name>
    <name type="common">Gray mouse lemur</name>
    <name type="synonym">Lemur murinus</name>
    <dbReference type="NCBI Taxonomy" id="30608"/>
    <lineage>
        <taxon>Eukaryota</taxon>
        <taxon>Metazoa</taxon>
        <taxon>Chordata</taxon>
        <taxon>Craniata</taxon>
        <taxon>Vertebrata</taxon>
        <taxon>Euteleostomi</taxon>
        <taxon>Mammalia</taxon>
        <taxon>Eutheria</taxon>
        <taxon>Euarchontoglires</taxon>
        <taxon>Primates</taxon>
        <taxon>Strepsirrhini</taxon>
        <taxon>Lemuriformes</taxon>
        <taxon>Cheirogaleidae</taxon>
        <taxon>Microcebus</taxon>
    </lineage>
</organism>
<feature type="compositionally biased region" description="Basic residues" evidence="7">
    <location>
        <begin position="1"/>
        <end position="15"/>
    </location>
</feature>
<evidence type="ECO:0000313" key="9">
    <source>
        <dbReference type="Ensembl" id="ENSMICP00000029643.1"/>
    </source>
</evidence>
<dbReference type="GeneTree" id="ENSGT01030000234551"/>
<feature type="domain" description="Peptidase S1" evidence="8">
    <location>
        <begin position="69"/>
        <end position="295"/>
    </location>
</feature>
<dbReference type="Ensembl" id="ENSMICT00000035745.2">
    <property type="protein sequence ID" value="ENSMICP00000029643.1"/>
    <property type="gene ID" value="ENSMICG00000027192.2"/>
</dbReference>
<evidence type="ECO:0000256" key="6">
    <source>
        <dbReference type="ARBA" id="ARBA00023157"/>
    </source>
</evidence>
<evidence type="ECO:0000256" key="5">
    <source>
        <dbReference type="ARBA" id="ARBA00023145"/>
    </source>
</evidence>
<dbReference type="InterPro" id="IPR043504">
    <property type="entry name" value="Peptidase_S1_PA_chymotrypsin"/>
</dbReference>
<name>A0A8C5XJQ0_MICMU</name>
<dbReference type="FunFam" id="2.40.10.10:FF:000014">
    <property type="entry name" value="Complement factor D"/>
    <property type="match status" value="1"/>
</dbReference>
<evidence type="ECO:0000259" key="8">
    <source>
        <dbReference type="PROSITE" id="PS50240"/>
    </source>
</evidence>
<evidence type="ECO:0000256" key="3">
    <source>
        <dbReference type="ARBA" id="ARBA00022801"/>
    </source>
</evidence>
<dbReference type="PRINTS" id="PR00722">
    <property type="entry name" value="CHYMOTRYPSIN"/>
</dbReference>
<dbReference type="PANTHER" id="PTHR24271">
    <property type="entry name" value="KALLIKREIN-RELATED"/>
    <property type="match status" value="1"/>
</dbReference>
<dbReference type="InterPro" id="IPR018114">
    <property type="entry name" value="TRYPSIN_HIS"/>
</dbReference>
<evidence type="ECO:0000256" key="1">
    <source>
        <dbReference type="ARBA" id="ARBA00022670"/>
    </source>
</evidence>
<reference evidence="9" key="3">
    <citation type="submission" date="2025-09" db="UniProtKB">
        <authorList>
            <consortium name="Ensembl"/>
        </authorList>
    </citation>
    <scope>IDENTIFICATION</scope>
</reference>
<gene>
    <name evidence="9" type="primary">LOC105864431</name>
</gene>
<dbReference type="Gene3D" id="2.40.10.10">
    <property type="entry name" value="Trypsin-like serine proteases"/>
    <property type="match status" value="2"/>
</dbReference>
<dbReference type="InterPro" id="IPR001314">
    <property type="entry name" value="Peptidase_S1A"/>
</dbReference>
<dbReference type="AlphaFoldDB" id="A0A8C5XJQ0"/>
<dbReference type="SUPFAM" id="SSF50494">
    <property type="entry name" value="Trypsin-like serine proteases"/>
    <property type="match status" value="1"/>
</dbReference>
<dbReference type="PROSITE" id="PS50240">
    <property type="entry name" value="TRYPSIN_DOM"/>
    <property type="match status" value="1"/>
</dbReference>
<dbReference type="PROSITE" id="PS00134">
    <property type="entry name" value="TRYPSIN_HIS"/>
    <property type="match status" value="1"/>
</dbReference>